<dbReference type="Proteomes" id="UP000664859">
    <property type="component" value="Unassembled WGS sequence"/>
</dbReference>
<evidence type="ECO:0000256" key="3">
    <source>
        <dbReference type="ARBA" id="ARBA00022723"/>
    </source>
</evidence>
<keyword evidence="7" id="KW-1185">Reference proteome</keyword>
<dbReference type="InterPro" id="IPR050577">
    <property type="entry name" value="MAPR/NEUFC/NENF-like"/>
</dbReference>
<keyword evidence="5" id="KW-0408">Iron</keyword>
<dbReference type="OrthoDB" id="547796at2759"/>
<evidence type="ECO:0000313" key="7">
    <source>
        <dbReference type="Proteomes" id="UP000664859"/>
    </source>
</evidence>
<dbReference type="SUPFAM" id="SSF55856">
    <property type="entry name" value="Cytochrome b5-like heme/steroid binding domain"/>
    <property type="match status" value="2"/>
</dbReference>
<dbReference type="Gene3D" id="3.10.120.10">
    <property type="entry name" value="Cytochrome b5-like heme/steroid binding domain"/>
    <property type="match status" value="2"/>
</dbReference>
<reference evidence="6" key="1">
    <citation type="submission" date="2021-02" db="EMBL/GenBank/DDBJ databases">
        <title>First Annotated Genome of the Yellow-green Alga Tribonema minus.</title>
        <authorList>
            <person name="Mahan K.M."/>
        </authorList>
    </citation>
    <scope>NUCLEOTIDE SEQUENCE</scope>
    <source>
        <strain evidence="6">UTEX B ZZ1240</strain>
    </source>
</reference>
<dbReference type="GO" id="GO:0046872">
    <property type="term" value="F:metal ion binding"/>
    <property type="evidence" value="ECO:0007669"/>
    <property type="project" value="UniProtKB-KW"/>
</dbReference>
<evidence type="ECO:0000256" key="1">
    <source>
        <dbReference type="ARBA" id="ARBA00004240"/>
    </source>
</evidence>
<evidence type="ECO:0008006" key="8">
    <source>
        <dbReference type="Google" id="ProtNLM"/>
    </source>
</evidence>
<keyword evidence="3" id="KW-0479">Metal-binding</keyword>
<comment type="caution">
    <text evidence="6">The sequence shown here is derived from an EMBL/GenBank/DDBJ whole genome shotgun (WGS) entry which is preliminary data.</text>
</comment>
<comment type="subcellular location">
    <subcellularLocation>
        <location evidence="1">Endoplasmic reticulum</location>
    </subcellularLocation>
</comment>
<protein>
    <recommendedName>
        <fullName evidence="8">Cytochrome b5 heme-binding domain-containing protein</fullName>
    </recommendedName>
</protein>
<evidence type="ECO:0000313" key="6">
    <source>
        <dbReference type="EMBL" id="KAG5180758.1"/>
    </source>
</evidence>
<keyword evidence="2" id="KW-0349">Heme</keyword>
<sequence length="207" mass="22775">MPDPAPTLLCLCMQGYVFDVSSDPGVYGEGGRYHFLTRHDASYCLATGSCDAADLDREDLSCLTPQQQRTLSGWVEMLQAKGCAVLGRLVRTPPPKPFQRHELRHFNGRQSQVPAGYAIPPMYMACNGVVFDVSFGGLDMYDVGCPYACLVGNDASCVLARMSMTQADIDGTLDMANLSEKEQRNLTAWEAKLRQKGYPVVGYMRAE</sequence>
<dbReference type="PANTHER" id="PTHR10281">
    <property type="entry name" value="MEMBRANE-ASSOCIATED PROGESTERONE RECEPTOR COMPONENT-RELATED"/>
    <property type="match status" value="1"/>
</dbReference>
<organism evidence="6 7">
    <name type="scientific">Tribonema minus</name>
    <dbReference type="NCBI Taxonomy" id="303371"/>
    <lineage>
        <taxon>Eukaryota</taxon>
        <taxon>Sar</taxon>
        <taxon>Stramenopiles</taxon>
        <taxon>Ochrophyta</taxon>
        <taxon>PX clade</taxon>
        <taxon>Xanthophyceae</taxon>
        <taxon>Tribonematales</taxon>
        <taxon>Tribonemataceae</taxon>
        <taxon>Tribonema</taxon>
    </lineage>
</organism>
<proteinExistence type="predicted"/>
<evidence type="ECO:0000256" key="5">
    <source>
        <dbReference type="ARBA" id="ARBA00023004"/>
    </source>
</evidence>
<evidence type="ECO:0000256" key="4">
    <source>
        <dbReference type="ARBA" id="ARBA00022824"/>
    </source>
</evidence>
<dbReference type="InterPro" id="IPR036400">
    <property type="entry name" value="Cyt_B5-like_heme/steroid_sf"/>
</dbReference>
<dbReference type="EMBL" id="JAFCMP010000357">
    <property type="protein sequence ID" value="KAG5180758.1"/>
    <property type="molecule type" value="Genomic_DNA"/>
</dbReference>
<dbReference type="PANTHER" id="PTHR10281:SF72">
    <property type="entry name" value="NEUDESIN"/>
    <property type="match status" value="1"/>
</dbReference>
<gene>
    <name evidence="6" type="ORF">JKP88DRAFT_200130</name>
</gene>
<dbReference type="GO" id="GO:0016020">
    <property type="term" value="C:membrane"/>
    <property type="evidence" value="ECO:0007669"/>
    <property type="project" value="TreeGrafter"/>
</dbReference>
<dbReference type="AlphaFoldDB" id="A0A836CD55"/>
<keyword evidence="4" id="KW-0256">Endoplasmic reticulum</keyword>
<dbReference type="GO" id="GO:0005783">
    <property type="term" value="C:endoplasmic reticulum"/>
    <property type="evidence" value="ECO:0007669"/>
    <property type="project" value="UniProtKB-SubCell"/>
</dbReference>
<evidence type="ECO:0000256" key="2">
    <source>
        <dbReference type="ARBA" id="ARBA00022617"/>
    </source>
</evidence>
<name>A0A836CD55_9STRA</name>
<accession>A0A836CD55</accession>